<feature type="non-terminal residue" evidence="3">
    <location>
        <position position="450"/>
    </location>
</feature>
<dbReference type="SMART" id="SM00151">
    <property type="entry name" value="SWIB"/>
    <property type="match status" value="1"/>
</dbReference>
<gene>
    <name evidence="3" type="primary">SMARCD1</name>
    <name evidence="3" type="ORF">CU098_013667</name>
</gene>
<feature type="domain" description="DM2" evidence="2">
    <location>
        <begin position="241"/>
        <end position="318"/>
    </location>
</feature>
<reference evidence="3 4" key="1">
    <citation type="journal article" date="2018" name="G3 (Bethesda)">
        <title>Phylogenetic and Phylogenomic Definition of Rhizopus Species.</title>
        <authorList>
            <person name="Gryganskyi A.P."/>
            <person name="Golan J."/>
            <person name="Dolatabadi S."/>
            <person name="Mondo S."/>
            <person name="Robb S."/>
            <person name="Idnurm A."/>
            <person name="Muszewska A."/>
            <person name="Steczkiewicz K."/>
            <person name="Masonjones S."/>
            <person name="Liao H.L."/>
            <person name="Gajdeczka M.T."/>
            <person name="Anike F."/>
            <person name="Vuek A."/>
            <person name="Anishchenko I.M."/>
            <person name="Voigt K."/>
            <person name="de Hoog G.S."/>
            <person name="Smith M.E."/>
            <person name="Heitman J."/>
            <person name="Vilgalys R."/>
            <person name="Stajich J.E."/>
        </authorList>
    </citation>
    <scope>NUCLEOTIDE SEQUENCE [LARGE SCALE GENOMIC DNA]</scope>
    <source>
        <strain evidence="3 4">LSU 92-RS-03</strain>
    </source>
</reference>
<dbReference type="PANTHER" id="PTHR13844">
    <property type="entry name" value="SWI/SNF-RELATED MATRIX-ASSOCIATED ACTIN-DEPENDENT REGULATOR OF CHROMATIN SUBFAMILY D"/>
    <property type="match status" value="1"/>
</dbReference>
<dbReference type="AlphaFoldDB" id="A0A367KVH7"/>
<evidence type="ECO:0000256" key="1">
    <source>
        <dbReference type="SAM" id="MobiDB-lite"/>
    </source>
</evidence>
<dbReference type="SUPFAM" id="SSF47592">
    <property type="entry name" value="SWIB/MDM2 domain"/>
    <property type="match status" value="1"/>
</dbReference>
<protein>
    <submittedName>
        <fullName evidence="3">SWI SNF, matrix associated, actin dependent regulator of chromatin, sub d, member 1</fullName>
    </submittedName>
</protein>
<dbReference type="Gene3D" id="1.10.245.10">
    <property type="entry name" value="SWIB/MDM2 domain"/>
    <property type="match status" value="1"/>
</dbReference>
<proteinExistence type="predicted"/>
<evidence type="ECO:0000313" key="4">
    <source>
        <dbReference type="Proteomes" id="UP000253551"/>
    </source>
</evidence>
<dbReference type="CDD" id="cd10568">
    <property type="entry name" value="SWIB_like"/>
    <property type="match status" value="1"/>
</dbReference>
<organism evidence="3 4">
    <name type="scientific">Rhizopus stolonifer</name>
    <name type="common">Rhizopus nigricans</name>
    <dbReference type="NCBI Taxonomy" id="4846"/>
    <lineage>
        <taxon>Eukaryota</taxon>
        <taxon>Fungi</taxon>
        <taxon>Fungi incertae sedis</taxon>
        <taxon>Mucoromycota</taxon>
        <taxon>Mucoromycotina</taxon>
        <taxon>Mucoromycetes</taxon>
        <taxon>Mucorales</taxon>
        <taxon>Mucorineae</taxon>
        <taxon>Rhizopodaceae</taxon>
        <taxon>Rhizopus</taxon>
    </lineage>
</organism>
<dbReference type="InterPro" id="IPR019835">
    <property type="entry name" value="SWIB_domain"/>
</dbReference>
<dbReference type="OrthoDB" id="10263741at2759"/>
<accession>A0A367KVH7</accession>
<feature type="region of interest" description="Disordered" evidence="1">
    <location>
        <begin position="57"/>
        <end position="81"/>
    </location>
</feature>
<dbReference type="InterPro" id="IPR036885">
    <property type="entry name" value="SWIB_MDM2_dom_sf"/>
</dbReference>
<dbReference type="PROSITE" id="PS51925">
    <property type="entry name" value="SWIB_MDM2"/>
    <property type="match status" value="1"/>
</dbReference>
<dbReference type="InterPro" id="IPR003121">
    <property type="entry name" value="SWIB_MDM2_domain"/>
</dbReference>
<dbReference type="STRING" id="4846.A0A367KVH7"/>
<dbReference type="Proteomes" id="UP000253551">
    <property type="component" value="Unassembled WGS sequence"/>
</dbReference>
<dbReference type="EMBL" id="PJQM01000215">
    <property type="protein sequence ID" value="RCI06164.1"/>
    <property type="molecule type" value="Genomic_DNA"/>
</dbReference>
<dbReference type="PRINTS" id="PR00239">
    <property type="entry name" value="RHODOPSNTAIL"/>
</dbReference>
<keyword evidence="4" id="KW-1185">Reference proteome</keyword>
<dbReference type="Pfam" id="PF02201">
    <property type="entry name" value="SWIB"/>
    <property type="match status" value="1"/>
</dbReference>
<name>A0A367KVH7_RHIST</name>
<evidence type="ECO:0000313" key="3">
    <source>
        <dbReference type="EMBL" id="RCI06164.1"/>
    </source>
</evidence>
<sequence length="450" mass="51752">MQNQPQMFQQHPGVIPAAGGIMPPQGIPPQGIPPQGIPPQGIPPQAMPLAGGLPYRKRPSEADTLSKHIKKKRPTDKNMPSAIESFVPESRFYSELVDFEKKLDTTIMRKRLDIQEALGKPIKVRRILRLFVSNTTSSSTFNLEDENAFDLNNGNVPSWTLKIEGRLLDPTSPEKNDQSAPKLTSFFRSVVIELERDLNMYPEGNLIEWQKQPNVPEFDVIQVKRKGDIDVKANIMLHLDHNPQKFKLSPALADLLDVKVETKPQIVMGIWNYCKCHKLQDVEDKRLIRCDNRLAQIFGYPQLHFSQLPELIIQHLSRPDPIVINYTIRVDKPFHQSSKAYDIEVELDSPVRQKMIHVVSSTQTQKEIMALDDKIIQCVQSINNSKIKQDFLMQFSKEPVEFINKWIASQARDLEVILGESKTNLEEMRQTEFYKQPWMREAVFHYLTTK</sequence>
<evidence type="ECO:0000259" key="2">
    <source>
        <dbReference type="PROSITE" id="PS51925"/>
    </source>
</evidence>
<comment type="caution">
    <text evidence="3">The sequence shown here is derived from an EMBL/GenBank/DDBJ whole genome shotgun (WGS) entry which is preliminary data.</text>
</comment>